<name>A0A502H064_9BACT</name>
<organism evidence="2 3">
    <name type="scientific">Hymenobacter nivis</name>
    <dbReference type="NCBI Taxonomy" id="1850093"/>
    <lineage>
        <taxon>Bacteria</taxon>
        <taxon>Pseudomonadati</taxon>
        <taxon>Bacteroidota</taxon>
        <taxon>Cytophagia</taxon>
        <taxon>Cytophagales</taxon>
        <taxon>Hymenobacteraceae</taxon>
        <taxon>Hymenobacter</taxon>
    </lineage>
</organism>
<keyword evidence="3" id="KW-1185">Reference proteome</keyword>
<evidence type="ECO:0000313" key="2">
    <source>
        <dbReference type="EMBL" id="TPG67185.1"/>
    </source>
</evidence>
<feature type="chain" id="PRO_5021380301" description="Outer membrane protein beta-barrel domain-containing protein" evidence="1">
    <location>
        <begin position="23"/>
        <end position="221"/>
    </location>
</feature>
<dbReference type="EMBL" id="RCYZ01000002">
    <property type="protein sequence ID" value="TPG67185.1"/>
    <property type="molecule type" value="Genomic_DNA"/>
</dbReference>
<sequence>MRLCITLSFGLLAGALPLASRAQTTETAPLPRYYAGLGVYQFPVSGTLAPVVPTFGLQFRPRWAVQASVVFRPQRYDYAYNYTYYDAPSGAQGQYRTTLYSGTDRSRSLAIPVLVRYTLTRRQEHRFQADLLGGVTWLRQSYRSEEHIVDPAQGTDVYTEQDGAYHTLYLTLGPSLRYRIWKGLEATGELTYQLAMVDPNGWNGRRVDGNVSAGLRYRFGD</sequence>
<dbReference type="Proteomes" id="UP000317646">
    <property type="component" value="Unassembled WGS sequence"/>
</dbReference>
<dbReference type="RefSeq" id="WP_140465494.1">
    <property type="nucleotide sequence ID" value="NZ_RCYZ01000002.1"/>
</dbReference>
<accession>A0A502H064</accession>
<evidence type="ECO:0000313" key="3">
    <source>
        <dbReference type="Proteomes" id="UP000317646"/>
    </source>
</evidence>
<protein>
    <recommendedName>
        <fullName evidence="4">Outer membrane protein beta-barrel domain-containing protein</fullName>
    </recommendedName>
</protein>
<keyword evidence="1" id="KW-0732">Signal</keyword>
<dbReference type="OrthoDB" id="886433at2"/>
<evidence type="ECO:0008006" key="4">
    <source>
        <dbReference type="Google" id="ProtNLM"/>
    </source>
</evidence>
<reference evidence="2 3" key="1">
    <citation type="journal article" date="2019" name="Environ. Microbiol.">
        <title>Species interactions and distinct microbial communities in high Arctic permafrost affected cryosols are associated with the CH4 and CO2 gas fluxes.</title>
        <authorList>
            <person name="Altshuler I."/>
            <person name="Hamel J."/>
            <person name="Turney S."/>
            <person name="Magnuson E."/>
            <person name="Levesque R."/>
            <person name="Greer C."/>
            <person name="Whyte L.G."/>
        </authorList>
    </citation>
    <scope>NUCLEOTIDE SEQUENCE [LARGE SCALE GENOMIC DNA]</scope>
    <source>
        <strain evidence="2 3">S9.2P</strain>
    </source>
</reference>
<dbReference type="AlphaFoldDB" id="A0A502H064"/>
<proteinExistence type="predicted"/>
<feature type="signal peptide" evidence="1">
    <location>
        <begin position="1"/>
        <end position="22"/>
    </location>
</feature>
<gene>
    <name evidence="2" type="ORF">EAH73_05485</name>
</gene>
<evidence type="ECO:0000256" key="1">
    <source>
        <dbReference type="SAM" id="SignalP"/>
    </source>
</evidence>
<comment type="caution">
    <text evidence="2">The sequence shown here is derived from an EMBL/GenBank/DDBJ whole genome shotgun (WGS) entry which is preliminary data.</text>
</comment>